<dbReference type="InterPro" id="IPR037150">
    <property type="entry name" value="H-NS_C_dom_sf"/>
</dbReference>
<dbReference type="EMBL" id="BMDI01000002">
    <property type="protein sequence ID" value="GGI20288.1"/>
    <property type="molecule type" value="Genomic_DNA"/>
</dbReference>
<dbReference type="GO" id="GO:0032993">
    <property type="term" value="C:protein-DNA complex"/>
    <property type="evidence" value="ECO:0007669"/>
    <property type="project" value="TreeGrafter"/>
</dbReference>
<dbReference type="GO" id="GO:0009295">
    <property type="term" value="C:nucleoid"/>
    <property type="evidence" value="ECO:0007669"/>
    <property type="project" value="UniProtKB-SubCell"/>
</dbReference>
<protein>
    <submittedName>
        <fullName evidence="6">DNA-binding protein</fullName>
    </submittedName>
</protein>
<evidence type="ECO:0000313" key="7">
    <source>
        <dbReference type="Proteomes" id="UP000642180"/>
    </source>
</evidence>
<evidence type="ECO:0000256" key="3">
    <source>
        <dbReference type="ARBA" id="ARBA00022490"/>
    </source>
</evidence>
<dbReference type="PANTHER" id="PTHR38097:SF2">
    <property type="entry name" value="DNA-BINDING PROTEIN STPA"/>
    <property type="match status" value="1"/>
</dbReference>
<evidence type="ECO:0000256" key="4">
    <source>
        <dbReference type="ARBA" id="ARBA00023125"/>
    </source>
</evidence>
<evidence type="ECO:0000259" key="5">
    <source>
        <dbReference type="SMART" id="SM00528"/>
    </source>
</evidence>
<keyword evidence="7" id="KW-1185">Reference proteome</keyword>
<keyword evidence="4 6" id="KW-0238">DNA-binding</keyword>
<dbReference type="GO" id="GO:0003680">
    <property type="term" value="F:minor groove of adenine-thymine-rich DNA binding"/>
    <property type="evidence" value="ECO:0007669"/>
    <property type="project" value="TreeGrafter"/>
</dbReference>
<dbReference type="Gene3D" id="4.10.430.10">
    <property type="entry name" value="Histone-like protein H-NS, C-terminal domain"/>
    <property type="match status" value="1"/>
</dbReference>
<dbReference type="Pfam" id="PF00816">
    <property type="entry name" value="Histone_HNS"/>
    <property type="match status" value="1"/>
</dbReference>
<accession>A0A8J3AZP7</accession>
<comment type="subcellular location">
    <subcellularLocation>
        <location evidence="1">Cytoplasm</location>
        <location evidence="1">Nucleoid</location>
    </subcellularLocation>
</comment>
<organism evidence="6 7">
    <name type="scientific">Oxalicibacterium faecigallinarum</name>
    <dbReference type="NCBI Taxonomy" id="573741"/>
    <lineage>
        <taxon>Bacteria</taxon>
        <taxon>Pseudomonadati</taxon>
        <taxon>Pseudomonadota</taxon>
        <taxon>Betaproteobacteria</taxon>
        <taxon>Burkholderiales</taxon>
        <taxon>Oxalobacteraceae</taxon>
        <taxon>Oxalicibacterium</taxon>
    </lineage>
</organism>
<name>A0A8J3AZP7_9BURK</name>
<dbReference type="SMART" id="SM00528">
    <property type="entry name" value="HNS"/>
    <property type="match status" value="1"/>
</dbReference>
<dbReference type="InterPro" id="IPR027444">
    <property type="entry name" value="H-NS_C_dom"/>
</dbReference>
<feature type="domain" description="DNA-binding protein H-NS-like C-terminal" evidence="5">
    <location>
        <begin position="61"/>
        <end position="106"/>
    </location>
</feature>
<dbReference type="Proteomes" id="UP000642180">
    <property type="component" value="Unassembled WGS sequence"/>
</dbReference>
<keyword evidence="3" id="KW-0963">Cytoplasm</keyword>
<comment type="similarity">
    <text evidence="2">Belongs to the histone-like protein H-NS family.</text>
</comment>
<dbReference type="RefSeq" id="WP_188381518.1">
    <property type="nucleotide sequence ID" value="NZ_BMDI01000002.1"/>
</dbReference>
<dbReference type="GO" id="GO:0005829">
    <property type="term" value="C:cytosol"/>
    <property type="evidence" value="ECO:0007669"/>
    <property type="project" value="TreeGrafter"/>
</dbReference>
<dbReference type="PANTHER" id="PTHR38097">
    <property type="match status" value="1"/>
</dbReference>
<dbReference type="AlphaFoldDB" id="A0A8J3AZP7"/>
<comment type="caution">
    <text evidence="6">The sequence shown here is derived from an EMBL/GenBank/DDBJ whole genome shotgun (WGS) entry which is preliminary data.</text>
</comment>
<evidence type="ECO:0000313" key="6">
    <source>
        <dbReference type="EMBL" id="GGI20288.1"/>
    </source>
</evidence>
<dbReference type="GO" id="GO:0003681">
    <property type="term" value="F:bent DNA binding"/>
    <property type="evidence" value="ECO:0007669"/>
    <property type="project" value="TreeGrafter"/>
</dbReference>
<reference evidence="7" key="1">
    <citation type="journal article" date="2019" name="Int. J. Syst. Evol. Microbiol.">
        <title>The Global Catalogue of Microorganisms (GCM) 10K type strain sequencing project: providing services to taxonomists for standard genome sequencing and annotation.</title>
        <authorList>
            <consortium name="The Broad Institute Genomics Platform"/>
            <consortium name="The Broad Institute Genome Sequencing Center for Infectious Disease"/>
            <person name="Wu L."/>
            <person name="Ma J."/>
        </authorList>
    </citation>
    <scope>NUCLEOTIDE SEQUENCE [LARGE SCALE GENOMIC DNA]</scope>
    <source>
        <strain evidence="7">CCM 2767</strain>
    </source>
</reference>
<gene>
    <name evidence="6" type="primary">hvrA</name>
    <name evidence="6" type="ORF">GCM10008066_23280</name>
</gene>
<proteinExistence type="inferred from homology"/>
<evidence type="ECO:0000256" key="2">
    <source>
        <dbReference type="ARBA" id="ARBA00010610"/>
    </source>
</evidence>
<dbReference type="GO" id="GO:0000976">
    <property type="term" value="F:transcription cis-regulatory region binding"/>
    <property type="evidence" value="ECO:0007669"/>
    <property type="project" value="TreeGrafter"/>
</dbReference>
<sequence>MDLSGLSLAELSALQEKIKQEIKKRQKQEVVRAREQIIAIAQSVGVSLDELLGSAGKTKVVKTRKPVAVRYRHPKDASLQWTGRGRQPQWVKDWLAGGNSLDSIGV</sequence>
<evidence type="ECO:0000256" key="1">
    <source>
        <dbReference type="ARBA" id="ARBA00004453"/>
    </source>
</evidence>
<dbReference type="SUPFAM" id="SSF81273">
    <property type="entry name" value="H-NS histone-like proteins"/>
    <property type="match status" value="1"/>
</dbReference>
<dbReference type="GO" id="GO:0001217">
    <property type="term" value="F:DNA-binding transcription repressor activity"/>
    <property type="evidence" value="ECO:0007669"/>
    <property type="project" value="TreeGrafter"/>
</dbReference>